<evidence type="ECO:0000313" key="1">
    <source>
        <dbReference type="EMBL" id="KAF1938662.1"/>
    </source>
</evidence>
<feature type="non-terminal residue" evidence="1">
    <location>
        <position position="56"/>
    </location>
</feature>
<organism evidence="1 2">
    <name type="scientific">Clathrospora elynae</name>
    <dbReference type="NCBI Taxonomy" id="706981"/>
    <lineage>
        <taxon>Eukaryota</taxon>
        <taxon>Fungi</taxon>
        <taxon>Dikarya</taxon>
        <taxon>Ascomycota</taxon>
        <taxon>Pezizomycotina</taxon>
        <taxon>Dothideomycetes</taxon>
        <taxon>Pleosporomycetidae</taxon>
        <taxon>Pleosporales</taxon>
        <taxon>Diademaceae</taxon>
        <taxon>Clathrospora</taxon>
    </lineage>
</organism>
<dbReference type="Proteomes" id="UP000800038">
    <property type="component" value="Unassembled WGS sequence"/>
</dbReference>
<evidence type="ECO:0000313" key="2">
    <source>
        <dbReference type="Proteomes" id="UP000800038"/>
    </source>
</evidence>
<sequence length="56" mass="6563">MPMRVRDGDIFDGKEVTEFLDEYNRKANNAQLSSEQKVLVLPDFCDAPRRAFMKRL</sequence>
<keyword evidence="2" id="KW-1185">Reference proteome</keyword>
<protein>
    <submittedName>
        <fullName evidence="1">Uncharacterized protein</fullName>
    </submittedName>
</protein>
<name>A0A6A5SFM9_9PLEO</name>
<reference evidence="1" key="1">
    <citation type="journal article" date="2020" name="Stud. Mycol.">
        <title>101 Dothideomycetes genomes: a test case for predicting lifestyles and emergence of pathogens.</title>
        <authorList>
            <person name="Haridas S."/>
            <person name="Albert R."/>
            <person name="Binder M."/>
            <person name="Bloem J."/>
            <person name="Labutti K."/>
            <person name="Salamov A."/>
            <person name="Andreopoulos B."/>
            <person name="Baker S."/>
            <person name="Barry K."/>
            <person name="Bills G."/>
            <person name="Bluhm B."/>
            <person name="Cannon C."/>
            <person name="Castanera R."/>
            <person name="Culley D."/>
            <person name="Daum C."/>
            <person name="Ezra D."/>
            <person name="Gonzalez J."/>
            <person name="Henrissat B."/>
            <person name="Kuo A."/>
            <person name="Liang C."/>
            <person name="Lipzen A."/>
            <person name="Lutzoni F."/>
            <person name="Magnuson J."/>
            <person name="Mondo S."/>
            <person name="Nolan M."/>
            <person name="Ohm R."/>
            <person name="Pangilinan J."/>
            <person name="Park H.-J."/>
            <person name="Ramirez L."/>
            <person name="Alfaro M."/>
            <person name="Sun H."/>
            <person name="Tritt A."/>
            <person name="Yoshinaga Y."/>
            <person name="Zwiers L.-H."/>
            <person name="Turgeon B."/>
            <person name="Goodwin S."/>
            <person name="Spatafora J."/>
            <person name="Crous P."/>
            <person name="Grigoriev I."/>
        </authorList>
    </citation>
    <scope>NUCLEOTIDE SEQUENCE</scope>
    <source>
        <strain evidence="1">CBS 161.51</strain>
    </source>
</reference>
<accession>A0A6A5SFM9</accession>
<proteinExistence type="predicted"/>
<dbReference type="AlphaFoldDB" id="A0A6A5SFM9"/>
<dbReference type="EMBL" id="ML976098">
    <property type="protein sequence ID" value="KAF1938662.1"/>
    <property type="molecule type" value="Genomic_DNA"/>
</dbReference>
<gene>
    <name evidence="1" type="ORF">EJ02DRAFT_425472</name>
</gene>